<evidence type="ECO:0000256" key="6">
    <source>
        <dbReference type="ARBA" id="ARBA00023134"/>
    </source>
</evidence>
<dbReference type="InterPro" id="IPR013482">
    <property type="entry name" value="Molybde_CF_guanTrfase"/>
</dbReference>
<dbReference type="PANTHER" id="PTHR19136:SF81">
    <property type="entry name" value="MOLYBDENUM COFACTOR GUANYLYLTRANSFERASE"/>
    <property type="match status" value="1"/>
</dbReference>
<comment type="caution">
    <text evidence="10">The sequence shown here is derived from an EMBL/GenBank/DDBJ whole genome shotgun (WGS) entry which is preliminary data.</text>
</comment>
<evidence type="ECO:0000256" key="7">
    <source>
        <dbReference type="ARBA" id="ARBA00023150"/>
    </source>
</evidence>
<keyword evidence="11" id="KW-1185">Reference proteome</keyword>
<evidence type="ECO:0000256" key="5">
    <source>
        <dbReference type="ARBA" id="ARBA00022842"/>
    </source>
</evidence>
<gene>
    <name evidence="10" type="ORF">GCM10009741_46060</name>
</gene>
<reference evidence="11" key="1">
    <citation type="journal article" date="2019" name="Int. J. Syst. Evol. Microbiol.">
        <title>The Global Catalogue of Microorganisms (GCM) 10K type strain sequencing project: providing services to taxonomists for standard genome sequencing and annotation.</title>
        <authorList>
            <consortium name="The Broad Institute Genomics Platform"/>
            <consortium name="The Broad Institute Genome Sequencing Center for Infectious Disease"/>
            <person name="Wu L."/>
            <person name="Ma J."/>
        </authorList>
    </citation>
    <scope>NUCLEOTIDE SEQUENCE [LARGE SCALE GENOMIC DNA]</scope>
    <source>
        <strain evidence="11">JCM 14303</strain>
    </source>
</reference>
<dbReference type="EMBL" id="BAAANC010000002">
    <property type="protein sequence ID" value="GAA1538112.1"/>
    <property type="molecule type" value="Genomic_DNA"/>
</dbReference>
<name>A0ABP4M5M3_9ACTN</name>
<keyword evidence="4" id="KW-0547">Nucleotide-binding</keyword>
<evidence type="ECO:0000256" key="1">
    <source>
        <dbReference type="ARBA" id="ARBA00022490"/>
    </source>
</evidence>
<keyword evidence="7" id="KW-0501">Molybdenum cofactor biosynthesis</keyword>
<keyword evidence="3" id="KW-0479">Metal-binding</keyword>
<dbReference type="Gene3D" id="3.90.550.10">
    <property type="entry name" value="Spore Coat Polysaccharide Biosynthesis Protein SpsA, Chain A"/>
    <property type="match status" value="1"/>
</dbReference>
<dbReference type="InterPro" id="IPR029044">
    <property type="entry name" value="Nucleotide-diphossugar_trans"/>
</dbReference>
<proteinExistence type="predicted"/>
<evidence type="ECO:0000256" key="8">
    <source>
        <dbReference type="SAM" id="MobiDB-lite"/>
    </source>
</evidence>
<organism evidence="10 11">
    <name type="scientific">Kribbella lupini</name>
    <dbReference type="NCBI Taxonomy" id="291602"/>
    <lineage>
        <taxon>Bacteria</taxon>
        <taxon>Bacillati</taxon>
        <taxon>Actinomycetota</taxon>
        <taxon>Actinomycetes</taxon>
        <taxon>Propionibacteriales</taxon>
        <taxon>Kribbellaceae</taxon>
        <taxon>Kribbella</taxon>
    </lineage>
</organism>
<keyword evidence="6" id="KW-0342">GTP-binding</keyword>
<dbReference type="SUPFAM" id="SSF53448">
    <property type="entry name" value="Nucleotide-diphospho-sugar transferases"/>
    <property type="match status" value="1"/>
</dbReference>
<evidence type="ECO:0000313" key="10">
    <source>
        <dbReference type="EMBL" id="GAA1538112.1"/>
    </source>
</evidence>
<evidence type="ECO:0000256" key="2">
    <source>
        <dbReference type="ARBA" id="ARBA00022679"/>
    </source>
</evidence>
<keyword evidence="1" id="KW-0963">Cytoplasm</keyword>
<feature type="domain" description="MobA-like NTP transferase" evidence="9">
    <location>
        <begin position="10"/>
        <end position="156"/>
    </location>
</feature>
<feature type="region of interest" description="Disordered" evidence="8">
    <location>
        <begin position="170"/>
        <end position="192"/>
    </location>
</feature>
<evidence type="ECO:0000259" key="9">
    <source>
        <dbReference type="Pfam" id="PF12804"/>
    </source>
</evidence>
<protein>
    <recommendedName>
        <fullName evidence="9">MobA-like NTP transferase domain-containing protein</fullName>
    </recommendedName>
</protein>
<evidence type="ECO:0000256" key="3">
    <source>
        <dbReference type="ARBA" id="ARBA00022723"/>
    </source>
</evidence>
<dbReference type="CDD" id="cd02503">
    <property type="entry name" value="MobA"/>
    <property type="match status" value="1"/>
</dbReference>
<keyword evidence="2" id="KW-0808">Transferase</keyword>
<accession>A0ABP4M5M3</accession>
<evidence type="ECO:0000256" key="4">
    <source>
        <dbReference type="ARBA" id="ARBA00022741"/>
    </source>
</evidence>
<dbReference type="Pfam" id="PF12804">
    <property type="entry name" value="NTP_transf_3"/>
    <property type="match status" value="1"/>
</dbReference>
<dbReference type="RefSeq" id="WP_344177268.1">
    <property type="nucleotide sequence ID" value="NZ_BAAANC010000002.1"/>
</dbReference>
<dbReference type="PANTHER" id="PTHR19136">
    <property type="entry name" value="MOLYBDENUM COFACTOR GUANYLYLTRANSFERASE"/>
    <property type="match status" value="1"/>
</dbReference>
<evidence type="ECO:0000313" key="11">
    <source>
        <dbReference type="Proteomes" id="UP001500363"/>
    </source>
</evidence>
<keyword evidence="5" id="KW-0460">Magnesium</keyword>
<dbReference type="Proteomes" id="UP001500363">
    <property type="component" value="Unassembled WGS sequence"/>
</dbReference>
<dbReference type="InterPro" id="IPR025877">
    <property type="entry name" value="MobA-like_NTP_Trfase"/>
</dbReference>
<sequence length="192" mass="19735">MGASGTAYDVVVLAGGASRRFGGVDKATLVLEGVSLLDRVLAATESAESTVVVGPERATARVVRWTQEEPPAGGPVAGVAAGLGFGTAPVVVLLSCDLPWLTAGDVAGLVDGLGGYDGHGLRDLGGREQPLAAAYRRDALTAAVEAVGDPRDQSVRRTFAPLKMLWSKPSRAGRDVDTWADLDDPETAAPTE</sequence>